<evidence type="ECO:0000313" key="5">
    <source>
        <dbReference type="Proteomes" id="UP000005240"/>
    </source>
</evidence>
<reference evidence="4 5" key="3">
    <citation type="journal article" date="2017" name="G3 (Bethesda)">
        <title>Comparative analysis highlights variable genome content of wheat rusts and divergence of the mating loci.</title>
        <authorList>
            <person name="Cuomo C.A."/>
            <person name="Bakkeren G."/>
            <person name="Khalil H.B."/>
            <person name="Panwar V."/>
            <person name="Joly D."/>
            <person name="Linning R."/>
            <person name="Sakthikumar S."/>
            <person name="Song X."/>
            <person name="Adiconis X."/>
            <person name="Fan L."/>
            <person name="Goldberg J.M."/>
            <person name="Levin J.Z."/>
            <person name="Young S."/>
            <person name="Zeng Q."/>
            <person name="Anikster Y."/>
            <person name="Bruce M."/>
            <person name="Wang M."/>
            <person name="Yin C."/>
            <person name="McCallum B."/>
            <person name="Szabo L.J."/>
            <person name="Hulbert S."/>
            <person name="Chen X."/>
            <person name="Fellers J.P."/>
        </authorList>
    </citation>
    <scope>NUCLEOTIDE SEQUENCE</scope>
    <source>
        <strain evidence="5">Isolate 1-1 / race 1 (BBBD)</strain>
        <strain evidence="4">isolate 1-1 / race 1 (BBBD)</strain>
    </source>
</reference>
<evidence type="ECO:0000313" key="3">
    <source>
        <dbReference type="EMBL" id="OAV89879.1"/>
    </source>
</evidence>
<dbReference type="InterPro" id="IPR024752">
    <property type="entry name" value="Myb/SANT-like_dom"/>
</dbReference>
<reference evidence="4" key="4">
    <citation type="submission" date="2025-05" db="UniProtKB">
        <authorList>
            <consortium name="EnsemblFungi"/>
        </authorList>
    </citation>
    <scope>IDENTIFICATION</scope>
    <source>
        <strain evidence="4">isolate 1-1 / race 1 (BBBD)</strain>
    </source>
</reference>
<dbReference type="PANTHER" id="PTHR46929">
    <property type="entry name" value="EXPRESSED PROTEIN"/>
    <property type="match status" value="1"/>
</dbReference>
<evidence type="ECO:0000256" key="1">
    <source>
        <dbReference type="SAM" id="MobiDB-lite"/>
    </source>
</evidence>
<dbReference type="Proteomes" id="UP000005240">
    <property type="component" value="Unassembled WGS sequence"/>
</dbReference>
<dbReference type="VEuPathDB" id="FungiDB:PTTG_05661"/>
<accession>A0A180GBH0</accession>
<dbReference type="EnsemblFungi" id="PTTG_05661-t43_1">
    <property type="protein sequence ID" value="PTTG_05661-t43_1-p1"/>
    <property type="gene ID" value="PTTG_05661"/>
</dbReference>
<evidence type="ECO:0000313" key="4">
    <source>
        <dbReference type="EnsemblFungi" id="PTTG_05661-t43_1-p1"/>
    </source>
</evidence>
<reference evidence="3" key="1">
    <citation type="submission" date="2009-11" db="EMBL/GenBank/DDBJ databases">
        <authorList>
            <consortium name="The Broad Institute Genome Sequencing Platform"/>
            <person name="Ward D."/>
            <person name="Feldgarden M."/>
            <person name="Earl A."/>
            <person name="Young S.K."/>
            <person name="Zeng Q."/>
            <person name="Koehrsen M."/>
            <person name="Alvarado L."/>
            <person name="Berlin A."/>
            <person name="Bochicchio J."/>
            <person name="Borenstein D."/>
            <person name="Chapman S.B."/>
            <person name="Chen Z."/>
            <person name="Engels R."/>
            <person name="Freedman E."/>
            <person name="Gellesch M."/>
            <person name="Goldberg J."/>
            <person name="Griggs A."/>
            <person name="Gujja S."/>
            <person name="Heilman E."/>
            <person name="Heiman D."/>
            <person name="Hepburn T."/>
            <person name="Howarth C."/>
            <person name="Jen D."/>
            <person name="Larson L."/>
            <person name="Lewis B."/>
            <person name="Mehta T."/>
            <person name="Park D."/>
            <person name="Pearson M."/>
            <person name="Roberts A."/>
            <person name="Saif S."/>
            <person name="Shea T."/>
            <person name="Shenoy N."/>
            <person name="Sisk P."/>
            <person name="Stolte C."/>
            <person name="Sykes S."/>
            <person name="Thomson T."/>
            <person name="Walk T."/>
            <person name="White J."/>
            <person name="Yandava C."/>
            <person name="Izard J."/>
            <person name="Baranova O.V."/>
            <person name="Blanton J.M."/>
            <person name="Tanner A.C."/>
            <person name="Dewhirst F.E."/>
            <person name="Haas B."/>
            <person name="Nusbaum C."/>
            <person name="Birren B."/>
        </authorList>
    </citation>
    <scope>NUCLEOTIDE SEQUENCE [LARGE SCALE GENOMIC DNA]</scope>
    <source>
        <strain evidence="3">1-1 BBBD Race 1</strain>
    </source>
</reference>
<dbReference type="AlphaFoldDB" id="A0A180GBH0"/>
<feature type="region of interest" description="Disordered" evidence="1">
    <location>
        <begin position="265"/>
        <end position="310"/>
    </location>
</feature>
<organism evidence="3">
    <name type="scientific">Puccinia triticina (isolate 1-1 / race 1 (BBBD))</name>
    <name type="common">Brown leaf rust fungus</name>
    <dbReference type="NCBI Taxonomy" id="630390"/>
    <lineage>
        <taxon>Eukaryota</taxon>
        <taxon>Fungi</taxon>
        <taxon>Dikarya</taxon>
        <taxon>Basidiomycota</taxon>
        <taxon>Pucciniomycotina</taxon>
        <taxon>Pucciniomycetes</taxon>
        <taxon>Pucciniales</taxon>
        <taxon>Pucciniaceae</taxon>
        <taxon>Puccinia</taxon>
    </lineage>
</organism>
<feature type="region of interest" description="Disordered" evidence="1">
    <location>
        <begin position="1"/>
        <end position="134"/>
    </location>
</feature>
<protein>
    <submittedName>
        <fullName evidence="4">Myb_DNA-bind_3 domain-containing protein</fullName>
    </submittedName>
</protein>
<feature type="compositionally biased region" description="Polar residues" evidence="1">
    <location>
        <begin position="30"/>
        <end position="56"/>
    </location>
</feature>
<feature type="domain" description="Myb/SANT-like" evidence="2">
    <location>
        <begin position="133"/>
        <end position="227"/>
    </location>
</feature>
<evidence type="ECO:0000259" key="2">
    <source>
        <dbReference type="Pfam" id="PF12776"/>
    </source>
</evidence>
<gene>
    <name evidence="3" type="ORF">PTTG_05661</name>
</gene>
<feature type="compositionally biased region" description="Polar residues" evidence="1">
    <location>
        <begin position="9"/>
        <end position="18"/>
    </location>
</feature>
<reference evidence="3" key="2">
    <citation type="submission" date="2016-05" db="EMBL/GenBank/DDBJ databases">
        <title>Comparative analysis highlights variable genome content of wheat rusts and divergence of the mating loci.</title>
        <authorList>
            <person name="Cuomo C.A."/>
            <person name="Bakkeren G."/>
            <person name="Szabo L."/>
            <person name="Khalil H."/>
            <person name="Joly D."/>
            <person name="Goldberg J."/>
            <person name="Young S."/>
            <person name="Zeng Q."/>
            <person name="Fellers J."/>
        </authorList>
    </citation>
    <scope>NUCLEOTIDE SEQUENCE [LARGE SCALE GENOMIC DNA]</scope>
    <source>
        <strain evidence="3">1-1 BBBD Race 1</strain>
    </source>
</reference>
<dbReference type="EMBL" id="ADAS02000115">
    <property type="protein sequence ID" value="OAV89879.1"/>
    <property type="molecule type" value="Genomic_DNA"/>
</dbReference>
<sequence>MARQRGKGKNSQQPSATPSRLHPKHCRRQASGTPGRQPSSQITPATPHKTQSTIHYSWSPSPPRRRENSSPPPPDRSDSPRAEKSPPPPDCLDSLRAEKSPPPREARQIKKLPPNQPEGDESQTQTQRKNLVWSPAMEKSALNLYVKAVEEGKRCDNGSKTETQRWAAAELGKEFPEYDFTGQKVKSKLNQTFKKWYDAFLACKEASGFGWNEEQYMVTASEDVWNAFLVSHPLAKRFKNTPFPEYHELCVIFSGNAATGRLRRGTNANDEVGNADVHEDNPDAANGTLPRTGTQQRGVRPHRSHRRTSGDAFESSIQSVVKAFLAQDNNRPEDTPTHRAITKFEDEFAAGLEMDDLVAGYSVLENKAKAITFLAIRDSHRCSAWLHAQIQKRRET</sequence>
<dbReference type="STRING" id="630390.A0A180GBH0"/>
<dbReference type="PANTHER" id="PTHR46929:SF3">
    <property type="entry name" value="MYB_SANT-LIKE DOMAIN-CONTAINING PROTEIN"/>
    <property type="match status" value="1"/>
</dbReference>
<keyword evidence="5" id="KW-1185">Reference proteome</keyword>
<dbReference type="Pfam" id="PF12776">
    <property type="entry name" value="Myb_DNA-bind_3"/>
    <property type="match status" value="1"/>
</dbReference>
<name>A0A180GBH0_PUCT1</name>
<proteinExistence type="predicted"/>
<feature type="compositionally biased region" description="Basic and acidic residues" evidence="1">
    <location>
        <begin position="75"/>
        <end position="84"/>
    </location>
</feature>
<dbReference type="OrthoDB" id="2496699at2759"/>
<feature type="compositionally biased region" description="Basic and acidic residues" evidence="1">
    <location>
        <begin position="93"/>
        <end position="108"/>
    </location>
</feature>